<dbReference type="AlphaFoldDB" id="A0A8J2WAQ6"/>
<protein>
    <submittedName>
        <fullName evidence="2">(African queen) hypothetical protein</fullName>
    </submittedName>
</protein>
<sequence length="107" mass="11957">MTEVQTTYYSEQRSLAPYRTDQKNKHARTGEPHSSTGSTAQPRARRPPPSPCKCSLRNGVYQSATTWCDGVNNLAALLFAVSRYRGIVAWCKQSVRPPQPNCPTFNL</sequence>
<evidence type="ECO:0000313" key="3">
    <source>
        <dbReference type="Proteomes" id="UP000789524"/>
    </source>
</evidence>
<keyword evidence="3" id="KW-1185">Reference proteome</keyword>
<evidence type="ECO:0000313" key="2">
    <source>
        <dbReference type="EMBL" id="CAG9581611.1"/>
    </source>
</evidence>
<reference evidence="2" key="1">
    <citation type="submission" date="2021-09" db="EMBL/GenBank/DDBJ databases">
        <authorList>
            <person name="Martin H S."/>
        </authorList>
    </citation>
    <scope>NUCLEOTIDE SEQUENCE</scope>
</reference>
<dbReference type="Proteomes" id="UP000789524">
    <property type="component" value="Unassembled WGS sequence"/>
</dbReference>
<proteinExistence type="predicted"/>
<dbReference type="EMBL" id="CAKASE010000080">
    <property type="protein sequence ID" value="CAG9581611.1"/>
    <property type="molecule type" value="Genomic_DNA"/>
</dbReference>
<feature type="region of interest" description="Disordered" evidence="1">
    <location>
        <begin position="1"/>
        <end position="52"/>
    </location>
</feature>
<comment type="caution">
    <text evidence="2">The sequence shown here is derived from an EMBL/GenBank/DDBJ whole genome shotgun (WGS) entry which is preliminary data.</text>
</comment>
<gene>
    <name evidence="2" type="ORF">DCHRY22_LOCUS14180</name>
</gene>
<accession>A0A8J2WAQ6</accession>
<evidence type="ECO:0000256" key="1">
    <source>
        <dbReference type="SAM" id="MobiDB-lite"/>
    </source>
</evidence>
<feature type="compositionally biased region" description="Basic and acidic residues" evidence="1">
    <location>
        <begin position="20"/>
        <end position="31"/>
    </location>
</feature>
<feature type="compositionally biased region" description="Polar residues" evidence="1">
    <location>
        <begin position="32"/>
        <end position="41"/>
    </location>
</feature>
<name>A0A8J2WAQ6_9NEOP</name>
<feature type="compositionally biased region" description="Polar residues" evidence="1">
    <location>
        <begin position="1"/>
        <end position="13"/>
    </location>
</feature>
<organism evidence="2 3">
    <name type="scientific">Danaus chrysippus</name>
    <name type="common">African queen</name>
    <dbReference type="NCBI Taxonomy" id="151541"/>
    <lineage>
        <taxon>Eukaryota</taxon>
        <taxon>Metazoa</taxon>
        <taxon>Ecdysozoa</taxon>
        <taxon>Arthropoda</taxon>
        <taxon>Hexapoda</taxon>
        <taxon>Insecta</taxon>
        <taxon>Pterygota</taxon>
        <taxon>Neoptera</taxon>
        <taxon>Endopterygota</taxon>
        <taxon>Lepidoptera</taxon>
        <taxon>Glossata</taxon>
        <taxon>Ditrysia</taxon>
        <taxon>Papilionoidea</taxon>
        <taxon>Nymphalidae</taxon>
        <taxon>Danainae</taxon>
        <taxon>Danaini</taxon>
        <taxon>Danaina</taxon>
        <taxon>Danaus</taxon>
        <taxon>Anosia</taxon>
    </lineage>
</organism>